<dbReference type="EMBL" id="WIXI01000050">
    <property type="protein sequence ID" value="MQY49499.1"/>
    <property type="molecule type" value="Genomic_DNA"/>
</dbReference>
<gene>
    <name evidence="2" type="ORF">GAO09_26035</name>
</gene>
<dbReference type="AlphaFoldDB" id="A0A6A8AFF0"/>
<evidence type="ECO:0000313" key="2">
    <source>
        <dbReference type="EMBL" id="MQY49499.1"/>
    </source>
</evidence>
<comment type="caution">
    <text evidence="2">The sequence shown here is derived from an EMBL/GenBank/DDBJ whole genome shotgun (WGS) entry which is preliminary data.</text>
</comment>
<dbReference type="SUPFAM" id="SSF52402">
    <property type="entry name" value="Adenine nucleotide alpha hydrolases-like"/>
    <property type="match status" value="2"/>
</dbReference>
<dbReference type="PANTHER" id="PTHR46268:SF15">
    <property type="entry name" value="UNIVERSAL STRESS PROTEIN HP_0031"/>
    <property type="match status" value="1"/>
</dbReference>
<sequence length="281" mass="30452">MSYKTIMAVLDDPASARQISDFASFLSERFSAHIVGVHAETLAAVPLIAPMEIPDPAAVQVLQEAAQRETSTVEKIFRDRIESQGVPSEWRSFVSANGYASGNVIENARAVDLIVASQGNPPQGGPDNHADLEAFLFESGRPMLLVPRTIKEPQPIRRVLIAWNGSREATRATFDALPFLKNAESVEIFCVDPPETSGQMPEMAGVELAATLSRHGVNVTLRTEHTSGIKASAAIENRLADSSVDLLVMGGYGHARWWEVLFGGVTRTLLDSMTALTLLSR</sequence>
<keyword evidence="3" id="KW-1185">Reference proteome</keyword>
<dbReference type="CDD" id="cd00293">
    <property type="entry name" value="USP-like"/>
    <property type="match status" value="1"/>
</dbReference>
<reference evidence="2 3" key="1">
    <citation type="submission" date="2019-11" db="EMBL/GenBank/DDBJ databases">
        <title>Genome analysis of Rhizobacterium cereale a novel genus and species isolated from maize roots in North Spain.</title>
        <authorList>
            <person name="Menendez E."/>
            <person name="Flores-Felix J.D."/>
            <person name="Ramirez-Bahena M.-H."/>
            <person name="Igual J.M."/>
            <person name="Garcia-Fraile P."/>
            <person name="Peix A."/>
            <person name="Velazquez E."/>
        </authorList>
    </citation>
    <scope>NUCLEOTIDE SEQUENCE [LARGE SCALE GENOMIC DNA]</scope>
    <source>
        <strain evidence="2 3">RZME27</strain>
    </source>
</reference>
<accession>A0A6A8AFF0</accession>
<protein>
    <submittedName>
        <fullName evidence="2">Universal stress protein</fullName>
    </submittedName>
</protein>
<evidence type="ECO:0000256" key="1">
    <source>
        <dbReference type="ARBA" id="ARBA00008791"/>
    </source>
</evidence>
<dbReference type="Gene3D" id="3.40.50.12370">
    <property type="match status" value="1"/>
</dbReference>
<dbReference type="PANTHER" id="PTHR46268">
    <property type="entry name" value="STRESS RESPONSE PROTEIN NHAX"/>
    <property type="match status" value="1"/>
</dbReference>
<dbReference type="Proteomes" id="UP000435138">
    <property type="component" value="Unassembled WGS sequence"/>
</dbReference>
<dbReference type="RefSeq" id="WP_153359264.1">
    <property type="nucleotide sequence ID" value="NZ_JAYKOO010000001.1"/>
</dbReference>
<dbReference type="PRINTS" id="PR01438">
    <property type="entry name" value="UNVRSLSTRESS"/>
</dbReference>
<proteinExistence type="inferred from homology"/>
<name>A0A6A8AFF0_9HYPH</name>
<evidence type="ECO:0000313" key="3">
    <source>
        <dbReference type="Proteomes" id="UP000435138"/>
    </source>
</evidence>
<comment type="similarity">
    <text evidence="1">Belongs to the universal stress protein A family.</text>
</comment>
<organism evidence="2 3">
    <name type="scientific">Endobacterium cereale</name>
    <dbReference type="NCBI Taxonomy" id="2663029"/>
    <lineage>
        <taxon>Bacteria</taxon>
        <taxon>Pseudomonadati</taxon>
        <taxon>Pseudomonadota</taxon>
        <taxon>Alphaproteobacteria</taxon>
        <taxon>Hyphomicrobiales</taxon>
        <taxon>Rhizobiaceae</taxon>
        <taxon>Endobacterium</taxon>
    </lineage>
</organism>
<dbReference type="InterPro" id="IPR006015">
    <property type="entry name" value="Universal_stress_UspA"/>
</dbReference>